<name>A0AAD3DVV0_9CHLO</name>
<keyword evidence="2" id="KW-1185">Reference proteome</keyword>
<dbReference type="Pfam" id="PF10049">
    <property type="entry name" value="DUF2283"/>
    <property type="match status" value="1"/>
</dbReference>
<evidence type="ECO:0000313" key="2">
    <source>
        <dbReference type="Proteomes" id="UP001054857"/>
    </source>
</evidence>
<organism evidence="1 2">
    <name type="scientific">Astrephomene gubernaculifera</name>
    <dbReference type="NCBI Taxonomy" id="47775"/>
    <lineage>
        <taxon>Eukaryota</taxon>
        <taxon>Viridiplantae</taxon>
        <taxon>Chlorophyta</taxon>
        <taxon>core chlorophytes</taxon>
        <taxon>Chlorophyceae</taxon>
        <taxon>CS clade</taxon>
        <taxon>Chlamydomonadales</taxon>
        <taxon>Astrephomenaceae</taxon>
        <taxon>Astrephomene</taxon>
    </lineage>
</organism>
<accession>A0AAD3DVV0</accession>
<dbReference type="AlphaFoldDB" id="A0AAD3DVV0"/>
<protein>
    <submittedName>
        <fullName evidence="1">Uncharacterized protein</fullName>
    </submittedName>
</protein>
<comment type="caution">
    <text evidence="1">The sequence shown here is derived from an EMBL/GenBank/DDBJ whole genome shotgun (WGS) entry which is preliminary data.</text>
</comment>
<gene>
    <name evidence="1" type="ORF">Agub_g11070</name>
</gene>
<sequence>MASVQSNCASLGSSPPPCLGYKAVVALHRQLSQSSSDLRFNIVVQTYADTDTLALYFTEAMPGVIANTDHLAPSVVADYDAGGKLVSLDVCSAPRSTPCHFYDTAEVVDGKPPLAVNWHYNAKSNQLVVLLSVWDSVEGIVSSSVKTDDPNISLGMDAAGKICAVFVSNPACNTFTADA</sequence>
<dbReference type="Proteomes" id="UP001054857">
    <property type="component" value="Unassembled WGS sequence"/>
</dbReference>
<dbReference type="InterPro" id="IPR019270">
    <property type="entry name" value="DUF2283"/>
</dbReference>
<proteinExistence type="predicted"/>
<reference evidence="1 2" key="1">
    <citation type="journal article" date="2021" name="Sci. Rep.">
        <title>Genome sequencing of the multicellular alga Astrephomene provides insights into convergent evolution of germ-soma differentiation.</title>
        <authorList>
            <person name="Yamashita S."/>
            <person name="Yamamoto K."/>
            <person name="Matsuzaki R."/>
            <person name="Suzuki S."/>
            <person name="Yamaguchi H."/>
            <person name="Hirooka S."/>
            <person name="Minakuchi Y."/>
            <person name="Miyagishima S."/>
            <person name="Kawachi M."/>
            <person name="Toyoda A."/>
            <person name="Nozaki H."/>
        </authorList>
    </citation>
    <scope>NUCLEOTIDE SEQUENCE [LARGE SCALE GENOMIC DNA]</scope>
    <source>
        <strain evidence="1 2">NIES-4017</strain>
    </source>
</reference>
<dbReference type="EMBL" id="BMAR01000027">
    <property type="protein sequence ID" value="GFR49045.1"/>
    <property type="molecule type" value="Genomic_DNA"/>
</dbReference>
<evidence type="ECO:0000313" key="1">
    <source>
        <dbReference type="EMBL" id="GFR49045.1"/>
    </source>
</evidence>